<evidence type="ECO:0000256" key="6">
    <source>
        <dbReference type="RuleBase" id="RU004355"/>
    </source>
</evidence>
<feature type="domain" description="Exonuclease VII large subunit C-terminal" evidence="8">
    <location>
        <begin position="132"/>
        <end position="494"/>
    </location>
</feature>
<dbReference type="Pfam" id="PF13742">
    <property type="entry name" value="tRNA_anti_2"/>
    <property type="match status" value="1"/>
</dbReference>
<evidence type="ECO:0000256" key="3">
    <source>
        <dbReference type="ARBA" id="ARBA00022801"/>
    </source>
</evidence>
<name>A0A9X3Z6P2_9PROT</name>
<protein>
    <recommendedName>
        <fullName evidence="5">Exodeoxyribonuclease 7 large subunit</fullName>
        <ecNumber evidence="5">3.1.11.6</ecNumber>
    </recommendedName>
    <alternativeName>
        <fullName evidence="5">Exodeoxyribonuclease VII large subunit</fullName>
        <shortName evidence="5">Exonuclease VII large subunit</shortName>
    </alternativeName>
</protein>
<accession>A0A9X3Z6P2</accession>
<evidence type="ECO:0000256" key="2">
    <source>
        <dbReference type="ARBA" id="ARBA00022722"/>
    </source>
</evidence>
<evidence type="ECO:0000256" key="1">
    <source>
        <dbReference type="ARBA" id="ARBA00022490"/>
    </source>
</evidence>
<dbReference type="InterPro" id="IPR020579">
    <property type="entry name" value="Exonuc_VII_lsu_C"/>
</dbReference>
<dbReference type="CDD" id="cd04489">
    <property type="entry name" value="ExoVII_LU_OBF"/>
    <property type="match status" value="1"/>
</dbReference>
<dbReference type="Pfam" id="PF02601">
    <property type="entry name" value="Exonuc_VII_L"/>
    <property type="match status" value="1"/>
</dbReference>
<keyword evidence="1 5" id="KW-0963">Cytoplasm</keyword>
<evidence type="ECO:0000259" key="8">
    <source>
        <dbReference type="Pfam" id="PF02601"/>
    </source>
</evidence>
<comment type="similarity">
    <text evidence="5 6">Belongs to the XseA family.</text>
</comment>
<gene>
    <name evidence="5 10" type="primary">xseA</name>
    <name evidence="10" type="ORF">NYP16_05120</name>
</gene>
<dbReference type="GO" id="GO:0003676">
    <property type="term" value="F:nucleic acid binding"/>
    <property type="evidence" value="ECO:0007669"/>
    <property type="project" value="InterPro"/>
</dbReference>
<keyword evidence="3 5" id="KW-0378">Hydrolase</keyword>
<keyword evidence="2 5" id="KW-0540">Nuclease</keyword>
<comment type="function">
    <text evidence="5">Bidirectionally degrades single-stranded DNA into large acid-insoluble oligonucleotides, which are then degraded further into small acid-soluble oligonucleotides.</text>
</comment>
<reference evidence="10" key="2">
    <citation type="journal article" date="2023" name="Syst. Appl. Microbiol.">
        <title>Govania unica gen. nov., sp. nov., a rare biosphere bacterium that represents a novel family in the class Alphaproteobacteria.</title>
        <authorList>
            <person name="Vandamme P."/>
            <person name="Peeters C."/>
            <person name="Hettiarachchi A."/>
            <person name="Cnockaert M."/>
            <person name="Carlier A."/>
        </authorList>
    </citation>
    <scope>NUCLEOTIDE SEQUENCE</scope>
    <source>
        <strain evidence="10">LMG 31809</strain>
    </source>
</reference>
<feature type="region of interest" description="Disordered" evidence="7">
    <location>
        <begin position="498"/>
        <end position="519"/>
    </location>
</feature>
<comment type="caution">
    <text evidence="10">The sequence shown here is derived from an EMBL/GenBank/DDBJ whole genome shotgun (WGS) entry which is preliminary data.</text>
</comment>
<keyword evidence="11" id="KW-1185">Reference proteome</keyword>
<dbReference type="HAMAP" id="MF_00378">
    <property type="entry name" value="Exonuc_7_L"/>
    <property type="match status" value="1"/>
</dbReference>
<evidence type="ECO:0000259" key="9">
    <source>
        <dbReference type="Pfam" id="PF13742"/>
    </source>
</evidence>
<feature type="domain" description="OB-fold nucleic acid binding" evidence="9">
    <location>
        <begin position="16"/>
        <end position="109"/>
    </location>
</feature>
<reference evidence="10" key="1">
    <citation type="submission" date="2022-08" db="EMBL/GenBank/DDBJ databases">
        <authorList>
            <person name="Vandamme P."/>
            <person name="Hettiarachchi A."/>
            <person name="Peeters C."/>
            <person name="Cnockaert M."/>
            <person name="Carlier A."/>
        </authorList>
    </citation>
    <scope>NUCLEOTIDE SEQUENCE</scope>
    <source>
        <strain evidence="10">LMG 31809</strain>
    </source>
</reference>
<dbReference type="InterPro" id="IPR003753">
    <property type="entry name" value="Exonuc_VII_L"/>
</dbReference>
<dbReference type="PANTHER" id="PTHR30008:SF0">
    <property type="entry name" value="EXODEOXYRIBONUCLEASE 7 LARGE SUBUNIT"/>
    <property type="match status" value="1"/>
</dbReference>
<organism evidence="10 11">
    <name type="scientific">Govanella unica</name>
    <dbReference type="NCBI Taxonomy" id="2975056"/>
    <lineage>
        <taxon>Bacteria</taxon>
        <taxon>Pseudomonadati</taxon>
        <taxon>Pseudomonadota</taxon>
        <taxon>Alphaproteobacteria</taxon>
        <taxon>Emcibacterales</taxon>
        <taxon>Govanellaceae</taxon>
        <taxon>Govanella</taxon>
    </lineage>
</organism>
<comment type="subcellular location">
    <subcellularLocation>
        <location evidence="5 6">Cytoplasm</location>
    </subcellularLocation>
</comment>
<dbReference type="GO" id="GO:0006308">
    <property type="term" value="P:DNA catabolic process"/>
    <property type="evidence" value="ECO:0007669"/>
    <property type="project" value="UniProtKB-UniRule"/>
</dbReference>
<dbReference type="GO" id="GO:0005737">
    <property type="term" value="C:cytoplasm"/>
    <property type="evidence" value="ECO:0007669"/>
    <property type="project" value="UniProtKB-SubCell"/>
</dbReference>
<evidence type="ECO:0000256" key="5">
    <source>
        <dbReference type="HAMAP-Rule" id="MF_00378"/>
    </source>
</evidence>
<dbReference type="Proteomes" id="UP001141619">
    <property type="component" value="Unassembled WGS sequence"/>
</dbReference>
<evidence type="ECO:0000313" key="11">
    <source>
        <dbReference type="Proteomes" id="UP001141619"/>
    </source>
</evidence>
<dbReference type="PANTHER" id="PTHR30008">
    <property type="entry name" value="EXODEOXYRIBONUCLEASE 7 LARGE SUBUNIT"/>
    <property type="match status" value="1"/>
</dbReference>
<proteinExistence type="inferred from homology"/>
<dbReference type="EC" id="3.1.11.6" evidence="5"/>
<evidence type="ECO:0000256" key="4">
    <source>
        <dbReference type="ARBA" id="ARBA00022839"/>
    </source>
</evidence>
<dbReference type="GO" id="GO:0009318">
    <property type="term" value="C:exodeoxyribonuclease VII complex"/>
    <property type="evidence" value="ECO:0007669"/>
    <property type="project" value="UniProtKB-UniRule"/>
</dbReference>
<dbReference type="NCBIfam" id="TIGR00237">
    <property type="entry name" value="xseA"/>
    <property type="match status" value="1"/>
</dbReference>
<dbReference type="AlphaFoldDB" id="A0A9X3Z6P2"/>
<sequence length="519" mass="56036">MTSSDAATPPSNVREYTVSELSYALKRTVEETYDYVRVRGEITGFKRATSGHLYLALKDADALIDAVCWKGTALKLPVAPQDGLEVIATGKLTTYPGRSKYQLVIQHMEPAGVGALMALLEERKKKLAAEGLFDPARKRPIPYLPRVIGVVTSPTGAVIRDILHRLADRFPREVLVWPVLVQGEGSAEQVARAIRGFNALAPGGVIPRPDLLIVARGGGSLEDLWAFNEEIVVRAAAESQIPLISAVGHETDTTLIDYASDLRAPTPTAAAEKAVPVKADLEAAISDLGRRLQQARMRGLGERAERLRGLARGLPQPQSLLALPGQRLDDIGDRLPRGLLTLVERRAARVAALGAALTPHVLAERLRTALRVARDLTARGMRALNAGVETRGLSLQGLTRHLRPEMISRDLTRGRERLLTLEGRMARAGELRFRAASQDLLAQSRLLETLGYGQVLSRGFALVRDAAGHPVTRVVGVKPGADLEIEFADGRVAARAAGLASAPRDKIKSKPTDTQGSLL</sequence>
<dbReference type="InterPro" id="IPR025824">
    <property type="entry name" value="OB-fold_nuc-bd_dom"/>
</dbReference>
<dbReference type="RefSeq" id="WP_274943039.1">
    <property type="nucleotide sequence ID" value="NZ_JANWOI010000002.1"/>
</dbReference>
<dbReference type="GO" id="GO:0008855">
    <property type="term" value="F:exodeoxyribonuclease VII activity"/>
    <property type="evidence" value="ECO:0007669"/>
    <property type="project" value="UniProtKB-UniRule"/>
</dbReference>
<evidence type="ECO:0000313" key="10">
    <source>
        <dbReference type="EMBL" id="MDA5193336.1"/>
    </source>
</evidence>
<keyword evidence="4 5" id="KW-0269">Exonuclease</keyword>
<evidence type="ECO:0000256" key="7">
    <source>
        <dbReference type="SAM" id="MobiDB-lite"/>
    </source>
</evidence>
<dbReference type="EMBL" id="JANWOI010000002">
    <property type="protein sequence ID" value="MDA5193336.1"/>
    <property type="molecule type" value="Genomic_DNA"/>
</dbReference>
<comment type="subunit">
    <text evidence="5">Heterooligomer composed of large and small subunits.</text>
</comment>
<comment type="catalytic activity">
    <reaction evidence="5 6">
        <text>Exonucleolytic cleavage in either 5'- to 3'- or 3'- to 5'-direction to yield nucleoside 5'-phosphates.</text>
        <dbReference type="EC" id="3.1.11.6"/>
    </reaction>
</comment>